<dbReference type="GeneID" id="25975748"/>
<dbReference type="RefSeq" id="XP_014172280.1">
    <property type="nucleotide sequence ID" value="XM_014316805.1"/>
</dbReference>
<evidence type="ECO:0000313" key="3">
    <source>
        <dbReference type="EMBL" id="EFX02798.1"/>
    </source>
</evidence>
<accession>F0XGL4</accession>
<dbReference type="eggNOG" id="ENOG502S9QD">
    <property type="taxonomic scope" value="Eukaryota"/>
</dbReference>
<dbReference type="InParanoid" id="F0XGL4"/>
<dbReference type="PANTHER" id="PTHR42040:SF1">
    <property type="entry name" value="INNER KINETOCHORE SUBUNIT FTA4"/>
    <property type="match status" value="1"/>
</dbReference>
<feature type="region of interest" description="Disordered" evidence="2">
    <location>
        <begin position="355"/>
        <end position="396"/>
    </location>
</feature>
<evidence type="ECO:0000256" key="2">
    <source>
        <dbReference type="SAM" id="MobiDB-lite"/>
    </source>
</evidence>
<gene>
    <name evidence="3" type="ORF">CMQ_2727</name>
</gene>
<dbReference type="HOGENOM" id="CLU_058478_0_0_1"/>
<feature type="coiled-coil region" evidence="1">
    <location>
        <begin position="176"/>
        <end position="203"/>
    </location>
</feature>
<keyword evidence="4" id="KW-1185">Reference proteome</keyword>
<keyword evidence="1" id="KW-0175">Coiled coil</keyword>
<feature type="region of interest" description="Disordered" evidence="2">
    <location>
        <begin position="121"/>
        <end position="143"/>
    </location>
</feature>
<dbReference type="EMBL" id="GL629769">
    <property type="protein sequence ID" value="EFX02798.1"/>
    <property type="molecule type" value="Genomic_DNA"/>
</dbReference>
<dbReference type="InterPro" id="IPR019034">
    <property type="entry name" value="UPF0390"/>
</dbReference>
<feature type="compositionally biased region" description="Basic and acidic residues" evidence="2">
    <location>
        <begin position="368"/>
        <end position="384"/>
    </location>
</feature>
<dbReference type="STRING" id="655863.F0XGL4"/>
<evidence type="ECO:0000256" key="1">
    <source>
        <dbReference type="SAM" id="Coils"/>
    </source>
</evidence>
<feature type="region of interest" description="Disordered" evidence="2">
    <location>
        <begin position="20"/>
        <end position="70"/>
    </location>
</feature>
<dbReference type="Proteomes" id="UP000007796">
    <property type="component" value="Unassembled WGS sequence"/>
</dbReference>
<dbReference type="PANTHER" id="PTHR42040">
    <property type="entry name" value="INNER KINETOCHORE SUBUNIT FTA4"/>
    <property type="match status" value="1"/>
</dbReference>
<dbReference type="GO" id="GO:0031511">
    <property type="term" value="C:Mis6-Sim4 complex"/>
    <property type="evidence" value="ECO:0007669"/>
    <property type="project" value="InterPro"/>
</dbReference>
<sequence>MTTPPPTILALKQAFLEQETRRLAQPLAPSRAWRRANRERRHSSRRQQADEAEPGGANEATGADGHAHKPLPERAVDDALFRANQLLRQHARRVYAPQAVRHVAEQLDQLYWQASERAVAEEEADGGEGREADGRTGTDLFRRGTDYANPDVISALPAAWEDVHEAEALPLEARRYAELVAQLQDLSTRRAAAEARVRRLRRLAAMVAPLAQTEAEEAGDQPPLNSRQDNVVTRNGPIERELERMRVLLARVGDRVGTLQQSQNQNQAGRQDDDTDTATMVQGAVKKSVKPASSSHKAKKLAVATGANGAPKRGARVTKAPRSAKAVKAHATTDKAMRKFTSGLIHKTEAMLGERAGHLELIGPGKKKGPDAKSREQRNNDKKGKMPSSGGSRKFG</sequence>
<feature type="compositionally biased region" description="Low complexity" evidence="2">
    <location>
        <begin position="285"/>
        <end position="295"/>
    </location>
</feature>
<dbReference type="Pfam" id="PF09495">
    <property type="entry name" value="DUF2462"/>
    <property type="match status" value="1"/>
</dbReference>
<feature type="compositionally biased region" description="Basic residues" evidence="2">
    <location>
        <begin position="32"/>
        <end position="45"/>
    </location>
</feature>
<organism evidence="4">
    <name type="scientific">Grosmannia clavigera (strain kw1407 / UAMH 11150)</name>
    <name type="common">Blue stain fungus</name>
    <name type="synonym">Graphiocladiella clavigera</name>
    <dbReference type="NCBI Taxonomy" id="655863"/>
    <lineage>
        <taxon>Eukaryota</taxon>
        <taxon>Fungi</taxon>
        <taxon>Dikarya</taxon>
        <taxon>Ascomycota</taxon>
        <taxon>Pezizomycotina</taxon>
        <taxon>Sordariomycetes</taxon>
        <taxon>Sordariomycetidae</taxon>
        <taxon>Ophiostomatales</taxon>
        <taxon>Ophiostomataceae</taxon>
        <taxon>Leptographium</taxon>
    </lineage>
</organism>
<proteinExistence type="predicted"/>
<name>F0XGL4_GROCL</name>
<evidence type="ECO:0000313" key="4">
    <source>
        <dbReference type="Proteomes" id="UP000007796"/>
    </source>
</evidence>
<dbReference type="InterPro" id="IPR025207">
    <property type="entry name" value="Sim4_Fta4"/>
</dbReference>
<dbReference type="Pfam" id="PF13093">
    <property type="entry name" value="FTA4"/>
    <property type="match status" value="1"/>
</dbReference>
<reference evidence="3 4" key="1">
    <citation type="journal article" date="2011" name="Proc. Natl. Acad. Sci. U.S.A.">
        <title>Genome and transcriptome analyses of the mountain pine beetle-fungal symbiont Grosmannia clavigera, a lodgepole pine pathogen.</title>
        <authorList>
            <person name="DiGuistini S."/>
            <person name="Wang Y."/>
            <person name="Liao N.Y."/>
            <person name="Taylor G."/>
            <person name="Tanguay P."/>
            <person name="Feau N."/>
            <person name="Henrissat B."/>
            <person name="Chan S.K."/>
            <person name="Hesse-Orce U."/>
            <person name="Alamouti S.M."/>
            <person name="Tsui C.K.M."/>
            <person name="Docking R.T."/>
            <person name="Levasseur A."/>
            <person name="Haridas S."/>
            <person name="Robertson G."/>
            <person name="Birol I."/>
            <person name="Holt R.A."/>
            <person name="Marra M.A."/>
            <person name="Hamelin R.C."/>
            <person name="Hirst M."/>
            <person name="Jones S.J.M."/>
            <person name="Bohlmann J."/>
            <person name="Breuil C."/>
        </authorList>
    </citation>
    <scope>NUCLEOTIDE SEQUENCE [LARGE SCALE GENOMIC DNA]</scope>
    <source>
        <strain evidence="4">kw1407 / UAMH 11150</strain>
    </source>
</reference>
<dbReference type="OrthoDB" id="5239630at2759"/>
<protein>
    <submittedName>
        <fullName evidence="3">Kinetochore protein</fullName>
    </submittedName>
</protein>
<feature type="compositionally biased region" description="Basic and acidic residues" evidence="2">
    <location>
        <begin position="127"/>
        <end position="143"/>
    </location>
</feature>
<dbReference type="AlphaFoldDB" id="F0XGL4"/>
<feature type="region of interest" description="Disordered" evidence="2">
    <location>
        <begin position="285"/>
        <end position="332"/>
    </location>
</feature>